<dbReference type="InterPro" id="IPR001387">
    <property type="entry name" value="Cro/C1-type_HTH"/>
</dbReference>
<dbReference type="Gene3D" id="1.10.260.40">
    <property type="entry name" value="lambda repressor-like DNA-binding domains"/>
    <property type="match status" value="1"/>
</dbReference>
<evidence type="ECO:0000259" key="1">
    <source>
        <dbReference type="PROSITE" id="PS50943"/>
    </source>
</evidence>
<feature type="domain" description="HTH cro/C1-type" evidence="1">
    <location>
        <begin position="14"/>
        <end position="67"/>
    </location>
</feature>
<accession>A0A1Q2KWN1</accession>
<protein>
    <submittedName>
        <fullName evidence="2">Transcriptional regulator</fullName>
    </submittedName>
</protein>
<dbReference type="SMART" id="SM00530">
    <property type="entry name" value="HTH_XRE"/>
    <property type="match status" value="1"/>
</dbReference>
<sequence length="152" mass="17759">MDKEEFIGLISGKMKLVRTEQDLSQDKMAEILGISKKTLVQIEKGRMDANWTTVVAFCALFNNSELLNSIIGDRPMEFVHMFSNKDAAFPKGRTRGGKVWWKDIEHRQDFRLQQNLISNHYRILDSDEFRWFSTFDQAEGLRRLKELQDSGK</sequence>
<dbReference type="InterPro" id="IPR010982">
    <property type="entry name" value="Lambda_DNA-bd_dom_sf"/>
</dbReference>
<dbReference type="SUPFAM" id="SSF47413">
    <property type="entry name" value="lambda repressor-like DNA-binding domains"/>
    <property type="match status" value="1"/>
</dbReference>
<organism evidence="2 3">
    <name type="scientific">Planococcus lenghuensis</name>
    <dbReference type="NCBI Taxonomy" id="2213202"/>
    <lineage>
        <taxon>Bacteria</taxon>
        <taxon>Bacillati</taxon>
        <taxon>Bacillota</taxon>
        <taxon>Bacilli</taxon>
        <taxon>Bacillales</taxon>
        <taxon>Caryophanaceae</taxon>
        <taxon>Planococcus</taxon>
    </lineage>
</organism>
<reference evidence="2 3" key="1">
    <citation type="submission" date="2017-02" db="EMBL/GenBank/DDBJ databases">
        <title>The complete genomic sequence of a novel cold adapted crude oil-degrading bacterium Planococcus qaidamina Y42.</title>
        <authorList>
            <person name="Yang R."/>
        </authorList>
    </citation>
    <scope>NUCLEOTIDE SEQUENCE [LARGE SCALE GENOMIC DNA]</scope>
    <source>
        <strain evidence="2 3">Y42</strain>
    </source>
</reference>
<dbReference type="OrthoDB" id="1796720at2"/>
<proteinExistence type="predicted"/>
<dbReference type="PROSITE" id="PS50943">
    <property type="entry name" value="HTH_CROC1"/>
    <property type="match status" value="1"/>
</dbReference>
<dbReference type="EMBL" id="CP019640">
    <property type="protein sequence ID" value="AQQ52600.1"/>
    <property type="molecule type" value="Genomic_DNA"/>
</dbReference>
<name>A0A1Q2KWN1_9BACL</name>
<gene>
    <name evidence="2" type="ORF">B0X71_05480</name>
</gene>
<evidence type="ECO:0000313" key="3">
    <source>
        <dbReference type="Proteomes" id="UP000188184"/>
    </source>
</evidence>
<dbReference type="Pfam" id="PF01381">
    <property type="entry name" value="HTH_3"/>
    <property type="match status" value="1"/>
</dbReference>
<evidence type="ECO:0000313" key="2">
    <source>
        <dbReference type="EMBL" id="AQQ52600.1"/>
    </source>
</evidence>
<dbReference type="AlphaFoldDB" id="A0A1Q2KWN1"/>
<keyword evidence="3" id="KW-1185">Reference proteome</keyword>
<dbReference type="KEGG" id="pmar:B0X71_05480"/>
<dbReference type="RefSeq" id="WP_077588484.1">
    <property type="nucleotide sequence ID" value="NZ_CP019640.1"/>
</dbReference>
<dbReference type="CDD" id="cd00093">
    <property type="entry name" value="HTH_XRE"/>
    <property type="match status" value="1"/>
</dbReference>
<dbReference type="GO" id="GO:0003677">
    <property type="term" value="F:DNA binding"/>
    <property type="evidence" value="ECO:0007669"/>
    <property type="project" value="InterPro"/>
</dbReference>
<dbReference type="Proteomes" id="UP000188184">
    <property type="component" value="Chromosome"/>
</dbReference>